<dbReference type="HOGENOM" id="CLU_092805_0_0_12"/>
<sequence>MQDPVHLYLILHPNVALVGSQYPPERFSEHYTAGSSRYYNGKVIFAELDPDFRHPFFPIKELLPEIVAHEDGSPKATKFIASYRVLEHIDLDFLKTLHLVTSEGDCIALSPGSVNTEEEEERVRIYAEIAPLRMLVLSNYNIRQFGRYITEPDNPKGAPKLFFTQIDIDIEAFLEEFELNPFRQAPIESIHPSSLKNAYRALLETDGKRTKGLCLDSSLDYIGYRYIRTGFVFACGEKEVVFPMPDLERIEHLNFRFWKHM</sequence>
<proteinExistence type="predicted"/>
<reference evidence="1 2" key="1">
    <citation type="journal article" date="2010" name="Stand. Genomic Sci.">
        <title>Complete genome sequence of Spirochaeta smaragdinae type strain (SEBR 4228).</title>
        <authorList>
            <person name="Mavromatis K."/>
            <person name="Yasawong M."/>
            <person name="Chertkov O."/>
            <person name="Lapidus A."/>
            <person name="Lucas S."/>
            <person name="Nolan M."/>
            <person name="Del Rio T.G."/>
            <person name="Tice H."/>
            <person name="Cheng J.F."/>
            <person name="Pitluck S."/>
            <person name="Liolios K."/>
            <person name="Ivanova N."/>
            <person name="Tapia R."/>
            <person name="Han C."/>
            <person name="Bruce D."/>
            <person name="Goodwin L."/>
            <person name="Pati A."/>
            <person name="Chen A."/>
            <person name="Palaniappan K."/>
            <person name="Land M."/>
            <person name="Hauser L."/>
            <person name="Chang Y.J."/>
            <person name="Jeffries C.D."/>
            <person name="Detter J.C."/>
            <person name="Rohde M."/>
            <person name="Brambilla E."/>
            <person name="Spring S."/>
            <person name="Goker M."/>
            <person name="Sikorski J."/>
            <person name="Woyke T."/>
            <person name="Bristow J."/>
            <person name="Eisen J.A."/>
            <person name="Markowitz V."/>
            <person name="Hugenholtz P."/>
            <person name="Klenk H.P."/>
            <person name="Kyrpides N.C."/>
        </authorList>
    </citation>
    <scope>NUCLEOTIDE SEQUENCE [LARGE SCALE GENOMIC DNA]</scope>
    <source>
        <strain evidence="2">DSM 11293 / JCM 15392 / SEBR 4228</strain>
    </source>
</reference>
<dbReference type="KEGG" id="ssm:Spirs_2742"/>
<dbReference type="STRING" id="573413.Spirs_2742"/>
<dbReference type="Proteomes" id="UP000002318">
    <property type="component" value="Chromosome"/>
</dbReference>
<evidence type="ECO:0000313" key="1">
    <source>
        <dbReference type="EMBL" id="ADK81846.1"/>
    </source>
</evidence>
<gene>
    <name evidence="1" type="ordered locus">Spirs_2742</name>
</gene>
<accession>E1R8T9</accession>
<protein>
    <submittedName>
        <fullName evidence="1">Uncharacterized protein</fullName>
    </submittedName>
</protein>
<keyword evidence="2" id="KW-1185">Reference proteome</keyword>
<dbReference type="EMBL" id="CP002116">
    <property type="protein sequence ID" value="ADK81846.1"/>
    <property type="molecule type" value="Genomic_DNA"/>
</dbReference>
<dbReference type="RefSeq" id="WP_013255307.1">
    <property type="nucleotide sequence ID" value="NC_014364.1"/>
</dbReference>
<dbReference type="AlphaFoldDB" id="E1R8T9"/>
<name>E1R8T9_SEDSS</name>
<dbReference type="OrthoDB" id="369556at2"/>
<organism evidence="1 2">
    <name type="scientific">Sediminispirochaeta smaragdinae (strain DSM 11293 / JCM 15392 / SEBR 4228)</name>
    <name type="common">Spirochaeta smaragdinae</name>
    <dbReference type="NCBI Taxonomy" id="573413"/>
    <lineage>
        <taxon>Bacteria</taxon>
        <taxon>Pseudomonadati</taxon>
        <taxon>Spirochaetota</taxon>
        <taxon>Spirochaetia</taxon>
        <taxon>Spirochaetales</taxon>
        <taxon>Spirochaetaceae</taxon>
        <taxon>Sediminispirochaeta</taxon>
    </lineage>
</organism>
<evidence type="ECO:0000313" key="2">
    <source>
        <dbReference type="Proteomes" id="UP000002318"/>
    </source>
</evidence>